<gene>
    <name evidence="8" type="ORF">KILIM_050_00400</name>
</gene>
<keyword evidence="2" id="KW-0813">Transport</keyword>
<evidence type="ECO:0000256" key="1">
    <source>
        <dbReference type="ARBA" id="ARBA00004141"/>
    </source>
</evidence>
<dbReference type="PANTHER" id="PTHR43840">
    <property type="entry name" value="MITOCHONDRIAL METAL TRANSPORTER 1-RELATED"/>
    <property type="match status" value="1"/>
</dbReference>
<evidence type="ECO:0000256" key="6">
    <source>
        <dbReference type="SAM" id="Phobius"/>
    </source>
</evidence>
<evidence type="ECO:0000313" key="9">
    <source>
        <dbReference type="Proteomes" id="UP000008366"/>
    </source>
</evidence>
<dbReference type="InterPro" id="IPR050291">
    <property type="entry name" value="CDF_Transporter"/>
</dbReference>
<dbReference type="InterPro" id="IPR027469">
    <property type="entry name" value="Cation_efflux_TMD_sf"/>
</dbReference>
<name>K6VKX6_9MICO</name>
<evidence type="ECO:0000313" key="8">
    <source>
        <dbReference type="EMBL" id="GAB96858.1"/>
    </source>
</evidence>
<dbReference type="RefSeq" id="WP_006593390.1">
    <property type="nucleotide sequence ID" value="NZ_BAHD01000050.1"/>
</dbReference>
<keyword evidence="3 6" id="KW-0812">Transmembrane</keyword>
<feature type="transmembrane region" description="Helical" evidence="6">
    <location>
        <begin position="42"/>
        <end position="63"/>
    </location>
</feature>
<dbReference type="GO" id="GO:0015341">
    <property type="term" value="F:zinc efflux antiporter activity"/>
    <property type="evidence" value="ECO:0007669"/>
    <property type="project" value="TreeGrafter"/>
</dbReference>
<dbReference type="STRING" id="1184609.KILIM_050_00400"/>
<dbReference type="GO" id="GO:0006882">
    <property type="term" value="P:intracellular zinc ion homeostasis"/>
    <property type="evidence" value="ECO:0007669"/>
    <property type="project" value="TreeGrafter"/>
</dbReference>
<evidence type="ECO:0000256" key="4">
    <source>
        <dbReference type="ARBA" id="ARBA00022989"/>
    </source>
</evidence>
<dbReference type="SUPFAM" id="SSF161111">
    <property type="entry name" value="Cation efflux protein transmembrane domain-like"/>
    <property type="match status" value="1"/>
</dbReference>
<feature type="transmembrane region" description="Helical" evidence="6">
    <location>
        <begin position="189"/>
        <end position="209"/>
    </location>
</feature>
<reference evidence="8 9" key="1">
    <citation type="submission" date="2012-08" db="EMBL/GenBank/DDBJ databases">
        <title>Whole genome shotgun sequence of Kineosphaera limosa NBRC 100340.</title>
        <authorList>
            <person name="Yoshida I."/>
            <person name="Isaki S."/>
            <person name="Hosoyama A."/>
            <person name="Tsuchikane K."/>
            <person name="Katsumata H."/>
            <person name="Ando Y."/>
            <person name="Ohji S."/>
            <person name="Hamada M."/>
            <person name="Tamura T."/>
            <person name="Yamazoe A."/>
            <person name="Yamazaki S."/>
            <person name="Fujita N."/>
        </authorList>
    </citation>
    <scope>NUCLEOTIDE SEQUENCE [LARGE SCALE GENOMIC DNA]</scope>
    <source>
        <strain evidence="8 9">NBRC 100340</strain>
    </source>
</reference>
<dbReference type="Proteomes" id="UP000008366">
    <property type="component" value="Unassembled WGS sequence"/>
</dbReference>
<feature type="transmembrane region" description="Helical" evidence="6">
    <location>
        <begin position="84"/>
        <end position="108"/>
    </location>
</feature>
<protein>
    <submittedName>
        <fullName evidence="8">Putative CDF family transporter</fullName>
    </submittedName>
</protein>
<proteinExistence type="predicted"/>
<evidence type="ECO:0000256" key="2">
    <source>
        <dbReference type="ARBA" id="ARBA00022448"/>
    </source>
</evidence>
<dbReference type="AlphaFoldDB" id="K6VKX6"/>
<feature type="transmembrane region" description="Helical" evidence="6">
    <location>
        <begin position="120"/>
        <end position="137"/>
    </location>
</feature>
<dbReference type="GO" id="GO:0015093">
    <property type="term" value="F:ferrous iron transmembrane transporter activity"/>
    <property type="evidence" value="ECO:0007669"/>
    <property type="project" value="TreeGrafter"/>
</dbReference>
<evidence type="ECO:0000256" key="3">
    <source>
        <dbReference type="ARBA" id="ARBA00022692"/>
    </source>
</evidence>
<dbReference type="OrthoDB" id="2388015at2"/>
<evidence type="ECO:0000256" key="5">
    <source>
        <dbReference type="ARBA" id="ARBA00023136"/>
    </source>
</evidence>
<dbReference type="Pfam" id="PF01545">
    <property type="entry name" value="Cation_efflux"/>
    <property type="match status" value="1"/>
</dbReference>
<keyword evidence="4 6" id="KW-1133">Transmembrane helix</keyword>
<dbReference type="Gene3D" id="1.20.1510.10">
    <property type="entry name" value="Cation efflux protein transmembrane domain"/>
    <property type="match status" value="1"/>
</dbReference>
<keyword evidence="9" id="KW-1185">Reference proteome</keyword>
<comment type="subcellular location">
    <subcellularLocation>
        <location evidence="1">Membrane</location>
        <topology evidence="1">Multi-pass membrane protein</topology>
    </subcellularLocation>
</comment>
<evidence type="ECO:0000259" key="7">
    <source>
        <dbReference type="Pfam" id="PF01545"/>
    </source>
</evidence>
<accession>K6VKX6</accession>
<dbReference type="PANTHER" id="PTHR43840:SF15">
    <property type="entry name" value="MITOCHONDRIAL METAL TRANSPORTER 1-RELATED"/>
    <property type="match status" value="1"/>
</dbReference>
<feature type="transmembrane region" description="Helical" evidence="6">
    <location>
        <begin position="157"/>
        <end position="177"/>
    </location>
</feature>
<feature type="transmembrane region" description="Helical" evidence="6">
    <location>
        <begin position="12"/>
        <end position="36"/>
    </location>
</feature>
<dbReference type="GO" id="GO:0005886">
    <property type="term" value="C:plasma membrane"/>
    <property type="evidence" value="ECO:0007669"/>
    <property type="project" value="TreeGrafter"/>
</dbReference>
<organism evidence="8 9">
    <name type="scientific">Kineosphaera limosa NBRC 100340</name>
    <dbReference type="NCBI Taxonomy" id="1184609"/>
    <lineage>
        <taxon>Bacteria</taxon>
        <taxon>Bacillati</taxon>
        <taxon>Actinomycetota</taxon>
        <taxon>Actinomycetes</taxon>
        <taxon>Micrococcales</taxon>
        <taxon>Dermatophilaceae</taxon>
        <taxon>Kineosphaera</taxon>
    </lineage>
</organism>
<dbReference type="eggNOG" id="COG3965">
    <property type="taxonomic scope" value="Bacteria"/>
</dbReference>
<dbReference type="GO" id="GO:0015086">
    <property type="term" value="F:cadmium ion transmembrane transporter activity"/>
    <property type="evidence" value="ECO:0007669"/>
    <property type="project" value="TreeGrafter"/>
</dbReference>
<sequence length="318" mass="34065">MRTEQQALRTSLVVVLVLAALGVSFGIMSGSFAIIFDGVFSLVDAFMSIVSIVVAGLITRSAANQLSRRTQERFNMGFWHFEPMILALNGLVMLAVIAYGMAQAISAIVSGGRDIEFGPAIAYAAIVLVLTATFGLIEHRATKRIGSALVAMDVKGWLMAGGVTGALLLAFIVGWFIDGTSAEWLMPYVDPAVLILVSLALLPAPIPMLRQALSEIALVAPPELREAAQRVAAEIGEEHGIPEQRVYVAQLGRGKTVDIVFHAPPDLPPRALSEWDAIRAQIRDRLAGDDPHYWLTITFTNLPPADAASPVTLPSDAT</sequence>
<dbReference type="InterPro" id="IPR058533">
    <property type="entry name" value="Cation_efflux_TM"/>
</dbReference>
<keyword evidence="5 6" id="KW-0472">Membrane</keyword>
<comment type="caution">
    <text evidence="8">The sequence shown here is derived from an EMBL/GenBank/DDBJ whole genome shotgun (WGS) entry which is preliminary data.</text>
</comment>
<feature type="domain" description="Cation efflux protein transmembrane" evidence="7">
    <location>
        <begin position="10"/>
        <end position="216"/>
    </location>
</feature>
<dbReference type="EMBL" id="BAHD01000050">
    <property type="protein sequence ID" value="GAB96858.1"/>
    <property type="molecule type" value="Genomic_DNA"/>
</dbReference>